<name>A0A4U0PDF0_9NEIS</name>
<proteinExistence type="inferred from homology"/>
<evidence type="ECO:0000256" key="2">
    <source>
        <dbReference type="ARBA" id="ARBA00022458"/>
    </source>
</evidence>
<dbReference type="FunFam" id="2.160.10.10:FF:000025">
    <property type="entry name" value="Hexapeptide-repeat containing-acetyltransferase"/>
    <property type="match status" value="1"/>
</dbReference>
<evidence type="ECO:0000256" key="1">
    <source>
        <dbReference type="ARBA" id="ARBA00007274"/>
    </source>
</evidence>
<dbReference type="Pfam" id="PF00132">
    <property type="entry name" value="Hexapep"/>
    <property type="match status" value="1"/>
</dbReference>
<comment type="function">
    <text evidence="6">Acetyltransferase implicated in the O-acetylation of Nod factors.</text>
</comment>
<comment type="caution">
    <text evidence="8">The sequence shown here is derived from an EMBL/GenBank/DDBJ whole genome shotgun (WGS) entry which is preliminary data.</text>
</comment>
<dbReference type="PROSITE" id="PS00101">
    <property type="entry name" value="HEXAPEP_TRANSFERASES"/>
    <property type="match status" value="1"/>
</dbReference>
<dbReference type="PANTHER" id="PTHR23416:SF23">
    <property type="entry name" value="ACETYLTRANSFERASE C18B11.09C-RELATED"/>
    <property type="match status" value="1"/>
</dbReference>
<keyword evidence="9" id="KW-1185">Reference proteome</keyword>
<evidence type="ECO:0000256" key="5">
    <source>
        <dbReference type="ARBA" id="ARBA00023315"/>
    </source>
</evidence>
<dbReference type="GO" id="GO:0008374">
    <property type="term" value="F:O-acyltransferase activity"/>
    <property type="evidence" value="ECO:0007669"/>
    <property type="project" value="TreeGrafter"/>
</dbReference>
<keyword evidence="5" id="KW-0012">Acyltransferase</keyword>
<dbReference type="InterPro" id="IPR011004">
    <property type="entry name" value="Trimer_LpxA-like_sf"/>
</dbReference>
<dbReference type="SUPFAM" id="SSF51161">
    <property type="entry name" value="Trimeric LpxA-like enzymes"/>
    <property type="match status" value="1"/>
</dbReference>
<keyword evidence="2" id="KW-0536">Nodulation</keyword>
<accession>A0A4U0PDF0</accession>
<dbReference type="Gene3D" id="2.160.10.10">
    <property type="entry name" value="Hexapeptide repeat proteins"/>
    <property type="match status" value="1"/>
</dbReference>
<dbReference type="RefSeq" id="WP_136774788.1">
    <property type="nucleotide sequence ID" value="NZ_CP156074.1"/>
</dbReference>
<protein>
    <recommendedName>
        <fullName evidence="7">Nodulation protein L</fullName>
    </recommendedName>
</protein>
<dbReference type="GO" id="GO:0005829">
    <property type="term" value="C:cytosol"/>
    <property type="evidence" value="ECO:0007669"/>
    <property type="project" value="TreeGrafter"/>
</dbReference>
<dbReference type="Proteomes" id="UP000310016">
    <property type="component" value="Unassembled WGS sequence"/>
</dbReference>
<dbReference type="InterPro" id="IPR001451">
    <property type="entry name" value="Hexapep"/>
</dbReference>
<evidence type="ECO:0000256" key="7">
    <source>
        <dbReference type="ARBA" id="ARBA00067695"/>
    </source>
</evidence>
<dbReference type="CDD" id="cd03357">
    <property type="entry name" value="LbH_MAT_GAT"/>
    <property type="match status" value="1"/>
</dbReference>
<evidence type="ECO:0000256" key="6">
    <source>
        <dbReference type="ARBA" id="ARBA00055587"/>
    </source>
</evidence>
<dbReference type="InterPro" id="IPR051159">
    <property type="entry name" value="Hexapeptide_acetyltransf"/>
</dbReference>
<dbReference type="EMBL" id="SUMF01000035">
    <property type="protein sequence ID" value="TJZ65806.1"/>
    <property type="molecule type" value="Genomic_DNA"/>
</dbReference>
<keyword evidence="3 8" id="KW-0808">Transferase</keyword>
<dbReference type="PANTHER" id="PTHR23416">
    <property type="entry name" value="SIALIC ACID SYNTHASE-RELATED"/>
    <property type="match status" value="1"/>
</dbReference>
<evidence type="ECO:0000313" key="8">
    <source>
        <dbReference type="EMBL" id="TJZ65806.1"/>
    </source>
</evidence>
<comment type="similarity">
    <text evidence="1">Belongs to the transferase hexapeptide repeat family.</text>
</comment>
<dbReference type="InterPro" id="IPR018357">
    <property type="entry name" value="Hexapep_transf_CS"/>
</dbReference>
<sequence length="195" mass="20920">MRENLVTYGFDEIFDPEAREHYERERALLLRYNDPTMSWEARSAMLPELVAQCGEGTNAAAPLHIGRGGNIRLGKKVFINAGSVLDGGAPVTIGDYTLIAPGVQILTVTHPVDPTARQRCAFQAAPVTIGQNVWIGAGVIICAGVTIGDHSVVGAGSIVTRDIPSCVLAAGNPCRVIRQLDPPDMATLYAERERQ</sequence>
<evidence type="ECO:0000256" key="4">
    <source>
        <dbReference type="ARBA" id="ARBA00022737"/>
    </source>
</evidence>
<reference evidence="8 9" key="1">
    <citation type="submission" date="2019-04" db="EMBL/GenBank/DDBJ databases">
        <title>Chitiniphilus eburnea sp. nov., a novel chitinolytic bacterium isolated from aquaculture sludge.</title>
        <authorList>
            <person name="Sheng M."/>
        </authorList>
    </citation>
    <scope>NUCLEOTIDE SEQUENCE [LARGE SCALE GENOMIC DNA]</scope>
    <source>
        <strain evidence="8 9">HX-2-15</strain>
    </source>
</reference>
<gene>
    <name evidence="8" type="ORF">FAZ21_17835</name>
</gene>
<evidence type="ECO:0000313" key="9">
    <source>
        <dbReference type="Proteomes" id="UP000310016"/>
    </source>
</evidence>
<evidence type="ECO:0000256" key="3">
    <source>
        <dbReference type="ARBA" id="ARBA00022679"/>
    </source>
</evidence>
<dbReference type="AlphaFoldDB" id="A0A4U0PDF0"/>
<organism evidence="8 9">
    <name type="scientific">Chitiniphilus eburneus</name>
    <dbReference type="NCBI Taxonomy" id="2571148"/>
    <lineage>
        <taxon>Bacteria</taxon>
        <taxon>Pseudomonadati</taxon>
        <taxon>Pseudomonadota</taxon>
        <taxon>Betaproteobacteria</taxon>
        <taxon>Neisseriales</taxon>
        <taxon>Chitinibacteraceae</taxon>
        <taxon>Chitiniphilus</taxon>
    </lineage>
</organism>
<dbReference type="OrthoDB" id="272049at2"/>
<keyword evidence="4" id="KW-0677">Repeat</keyword>